<feature type="transmembrane region" description="Helical" evidence="2">
    <location>
        <begin position="104"/>
        <end position="121"/>
    </location>
</feature>
<dbReference type="Gene3D" id="3.60.40.10">
    <property type="entry name" value="PPM-type phosphatase domain"/>
    <property type="match status" value="1"/>
</dbReference>
<feature type="transmembrane region" description="Helical" evidence="2">
    <location>
        <begin position="69"/>
        <end position="92"/>
    </location>
</feature>
<dbReference type="PANTHER" id="PTHR43156:SF2">
    <property type="entry name" value="STAGE II SPORULATION PROTEIN E"/>
    <property type="match status" value="1"/>
</dbReference>
<name>A0ABP5HI02_9ACTN</name>
<dbReference type="Proteomes" id="UP001501480">
    <property type="component" value="Unassembled WGS sequence"/>
</dbReference>
<comment type="caution">
    <text evidence="4">The sequence shown here is derived from an EMBL/GenBank/DDBJ whole genome shotgun (WGS) entry which is preliminary data.</text>
</comment>
<keyword evidence="2" id="KW-0472">Membrane</keyword>
<dbReference type="PANTHER" id="PTHR43156">
    <property type="entry name" value="STAGE II SPORULATION PROTEIN E-RELATED"/>
    <property type="match status" value="1"/>
</dbReference>
<evidence type="ECO:0000256" key="2">
    <source>
        <dbReference type="SAM" id="Phobius"/>
    </source>
</evidence>
<gene>
    <name evidence="4" type="ORF">GCM10009821_11540</name>
</gene>
<dbReference type="InterPro" id="IPR001932">
    <property type="entry name" value="PPM-type_phosphatase-like_dom"/>
</dbReference>
<dbReference type="InterPro" id="IPR052016">
    <property type="entry name" value="Bact_Sigma-Reg"/>
</dbReference>
<keyword evidence="2" id="KW-0812">Transmembrane</keyword>
<accession>A0ABP5HI02</accession>
<dbReference type="Pfam" id="PF07228">
    <property type="entry name" value="SpoIIE"/>
    <property type="match status" value="1"/>
</dbReference>
<keyword evidence="1" id="KW-0378">Hydrolase</keyword>
<dbReference type="InterPro" id="IPR036457">
    <property type="entry name" value="PPM-type-like_dom_sf"/>
</dbReference>
<feature type="domain" description="PPM-type phosphatase" evidence="3">
    <location>
        <begin position="153"/>
        <end position="364"/>
    </location>
</feature>
<evidence type="ECO:0000256" key="1">
    <source>
        <dbReference type="ARBA" id="ARBA00022801"/>
    </source>
</evidence>
<reference evidence="5" key="1">
    <citation type="journal article" date="2019" name="Int. J. Syst. Evol. Microbiol.">
        <title>The Global Catalogue of Microorganisms (GCM) 10K type strain sequencing project: providing services to taxonomists for standard genome sequencing and annotation.</title>
        <authorList>
            <consortium name="The Broad Institute Genomics Platform"/>
            <consortium name="The Broad Institute Genome Sequencing Center for Infectious Disease"/>
            <person name="Wu L."/>
            <person name="Ma J."/>
        </authorList>
    </citation>
    <scope>NUCLEOTIDE SEQUENCE [LARGE SCALE GENOMIC DNA]</scope>
    <source>
        <strain evidence="5">JCM 15749</strain>
    </source>
</reference>
<keyword evidence="2" id="KW-1133">Transmembrane helix</keyword>
<dbReference type="RefSeq" id="WP_344325740.1">
    <property type="nucleotide sequence ID" value="NZ_BAAAPY010000003.1"/>
</dbReference>
<dbReference type="SMART" id="SM00331">
    <property type="entry name" value="PP2C_SIG"/>
    <property type="match status" value="1"/>
</dbReference>
<organism evidence="4 5">
    <name type="scientific">Aeromicrobium halocynthiae</name>
    <dbReference type="NCBI Taxonomy" id="560557"/>
    <lineage>
        <taxon>Bacteria</taxon>
        <taxon>Bacillati</taxon>
        <taxon>Actinomycetota</taxon>
        <taxon>Actinomycetes</taxon>
        <taxon>Propionibacteriales</taxon>
        <taxon>Nocardioidaceae</taxon>
        <taxon>Aeromicrobium</taxon>
    </lineage>
</organism>
<evidence type="ECO:0000313" key="4">
    <source>
        <dbReference type="EMBL" id="GAA2074460.1"/>
    </source>
</evidence>
<proteinExistence type="predicted"/>
<sequence>MNLRRVMPTAVGYVDDRFMRWRTGTTEGQVVVLVVLLAISTAIFVGSLVDYPMFPAVTFVLPLLVGSLTLRYGPLAVLAVTIAVFVSITVTVETMTRGMNPGRISTLVTLVLVAVIVLFEARRRRSGLPGPLGEAMLVELNDRLQAQGVVPELPAGWHAQSASRSAGGARFAGDFLVANRSGDGRFLEMILVDVCGKGVAAGTQSLQLAGALGGLIGSLPPIGLFAAANDYLLRQEWEEGFATAVHVIVDLESGQYSILSAGHPPALRWDGQQWQVDSARGIALGLLARPEFEHTTGVLSEGESLMFYTDGIIETRDRDIDDGVAWLREIAAKAVAPGVEGLSKRVIDQVPTQDDDRAVLVLSRTRT</sequence>
<evidence type="ECO:0000313" key="5">
    <source>
        <dbReference type="Proteomes" id="UP001501480"/>
    </source>
</evidence>
<keyword evidence="5" id="KW-1185">Reference proteome</keyword>
<dbReference type="SUPFAM" id="SSF81606">
    <property type="entry name" value="PP2C-like"/>
    <property type="match status" value="1"/>
</dbReference>
<dbReference type="EMBL" id="BAAAPY010000003">
    <property type="protein sequence ID" value="GAA2074460.1"/>
    <property type="molecule type" value="Genomic_DNA"/>
</dbReference>
<evidence type="ECO:0000259" key="3">
    <source>
        <dbReference type="SMART" id="SM00331"/>
    </source>
</evidence>
<feature type="transmembrane region" description="Helical" evidence="2">
    <location>
        <begin position="30"/>
        <end position="49"/>
    </location>
</feature>
<protein>
    <submittedName>
        <fullName evidence="4">PP2C family protein-serine/threonine phosphatase</fullName>
    </submittedName>
</protein>